<feature type="region of interest" description="Disordered" evidence="1">
    <location>
        <begin position="1"/>
        <end position="36"/>
    </location>
</feature>
<comment type="caution">
    <text evidence="2">The sequence shown here is derived from an EMBL/GenBank/DDBJ whole genome shotgun (WGS) entry which is preliminary data.</text>
</comment>
<organism evidence="2 3">
    <name type="scientific">Streptomyces endophyticus</name>
    <dbReference type="NCBI Taxonomy" id="714166"/>
    <lineage>
        <taxon>Bacteria</taxon>
        <taxon>Bacillati</taxon>
        <taxon>Actinomycetota</taxon>
        <taxon>Actinomycetes</taxon>
        <taxon>Kitasatosporales</taxon>
        <taxon>Streptomycetaceae</taxon>
        <taxon>Streptomyces</taxon>
    </lineage>
</organism>
<proteinExistence type="predicted"/>
<dbReference type="Pfam" id="PF05331">
    <property type="entry name" value="DUF742"/>
    <property type="match status" value="1"/>
</dbReference>
<gene>
    <name evidence="2" type="ORF">OKJ99_33470</name>
</gene>
<sequence>MDRDPISEGNAWLAEDTATTRPYALTGGRTRPDHPLGLGSHLRVDIERPGLLLQPEGAQVLTLCRLEPRSVAELAARLRLPVQVTKVILSDLIDSHVLAPTVPPRDADGGDPNLLEAVLVGLRSL</sequence>
<protein>
    <submittedName>
        <fullName evidence="2">DUF742 domain-containing protein</fullName>
    </submittedName>
</protein>
<dbReference type="PANTHER" id="PTHR36221:SF1">
    <property type="entry name" value="DUF742 DOMAIN-CONTAINING PROTEIN"/>
    <property type="match status" value="1"/>
</dbReference>
<dbReference type="Proteomes" id="UP001354931">
    <property type="component" value="Unassembled WGS sequence"/>
</dbReference>
<reference evidence="2 3" key="1">
    <citation type="submission" date="2022-10" db="EMBL/GenBank/DDBJ databases">
        <authorList>
            <person name="Xie J."/>
            <person name="Shen N."/>
        </authorList>
    </citation>
    <scope>NUCLEOTIDE SEQUENCE [LARGE SCALE GENOMIC DNA]</scope>
    <source>
        <strain evidence="2 3">YIM65594</strain>
    </source>
</reference>
<dbReference type="PANTHER" id="PTHR36221">
    <property type="entry name" value="DUF742 DOMAIN-CONTAINING PROTEIN"/>
    <property type="match status" value="1"/>
</dbReference>
<keyword evidence="3" id="KW-1185">Reference proteome</keyword>
<evidence type="ECO:0000313" key="2">
    <source>
        <dbReference type="EMBL" id="MEB8342414.1"/>
    </source>
</evidence>
<dbReference type="InterPro" id="IPR007995">
    <property type="entry name" value="DUF742"/>
</dbReference>
<accession>A0ABU6FEG1</accession>
<evidence type="ECO:0000256" key="1">
    <source>
        <dbReference type="SAM" id="MobiDB-lite"/>
    </source>
</evidence>
<evidence type="ECO:0000313" key="3">
    <source>
        <dbReference type="Proteomes" id="UP001354931"/>
    </source>
</evidence>
<dbReference type="EMBL" id="JAOZYC010000164">
    <property type="protein sequence ID" value="MEB8342414.1"/>
    <property type="molecule type" value="Genomic_DNA"/>
</dbReference>
<dbReference type="RefSeq" id="WP_326021877.1">
    <property type="nucleotide sequence ID" value="NZ_JAOZYC010000164.1"/>
</dbReference>
<name>A0ABU6FEG1_9ACTN</name>